<evidence type="ECO:0000256" key="1">
    <source>
        <dbReference type="SAM" id="MobiDB-lite"/>
    </source>
</evidence>
<evidence type="ECO:0000313" key="2">
    <source>
        <dbReference type="EMBL" id="MEQ2302060.1"/>
    </source>
</evidence>
<feature type="region of interest" description="Disordered" evidence="1">
    <location>
        <begin position="51"/>
        <end position="91"/>
    </location>
</feature>
<sequence>MNCSIKQKHAHNSLSGRLFICKKAANYKPVNVNDAVPHTCHLRLQLGPGCGGSRLTRDAQTSLSPDTSSSSSRGSASVLRPAKRHSPSSVSWAVPFTSSWWNVPGTLPEEDFQEASETDVSHLN</sequence>
<feature type="compositionally biased region" description="Low complexity" evidence="1">
    <location>
        <begin position="62"/>
        <end position="77"/>
    </location>
</feature>
<comment type="caution">
    <text evidence="2">The sequence shown here is derived from an EMBL/GenBank/DDBJ whole genome shotgun (WGS) entry which is preliminary data.</text>
</comment>
<accession>A0ABV0Z8V8</accession>
<dbReference type="EMBL" id="JAHRIP010056524">
    <property type="protein sequence ID" value="MEQ2302060.1"/>
    <property type="molecule type" value="Genomic_DNA"/>
</dbReference>
<keyword evidence="3" id="KW-1185">Reference proteome</keyword>
<dbReference type="Proteomes" id="UP001469553">
    <property type="component" value="Unassembled WGS sequence"/>
</dbReference>
<proteinExistence type="predicted"/>
<organism evidence="2 3">
    <name type="scientific">Ameca splendens</name>
    <dbReference type="NCBI Taxonomy" id="208324"/>
    <lineage>
        <taxon>Eukaryota</taxon>
        <taxon>Metazoa</taxon>
        <taxon>Chordata</taxon>
        <taxon>Craniata</taxon>
        <taxon>Vertebrata</taxon>
        <taxon>Euteleostomi</taxon>
        <taxon>Actinopterygii</taxon>
        <taxon>Neopterygii</taxon>
        <taxon>Teleostei</taxon>
        <taxon>Neoteleostei</taxon>
        <taxon>Acanthomorphata</taxon>
        <taxon>Ovalentaria</taxon>
        <taxon>Atherinomorphae</taxon>
        <taxon>Cyprinodontiformes</taxon>
        <taxon>Goodeidae</taxon>
        <taxon>Ameca</taxon>
    </lineage>
</organism>
<reference evidence="2 3" key="1">
    <citation type="submission" date="2021-06" db="EMBL/GenBank/DDBJ databases">
        <authorList>
            <person name="Palmer J.M."/>
        </authorList>
    </citation>
    <scope>NUCLEOTIDE SEQUENCE [LARGE SCALE GENOMIC DNA]</scope>
    <source>
        <strain evidence="2 3">AS_MEX2019</strain>
        <tissue evidence="2">Muscle</tissue>
    </source>
</reference>
<gene>
    <name evidence="2" type="ORF">AMECASPLE_002602</name>
</gene>
<protein>
    <submittedName>
        <fullName evidence="2">Uncharacterized protein</fullName>
    </submittedName>
</protein>
<name>A0ABV0Z8V8_9TELE</name>
<evidence type="ECO:0000313" key="3">
    <source>
        <dbReference type="Proteomes" id="UP001469553"/>
    </source>
</evidence>